<evidence type="ECO:0000259" key="8">
    <source>
        <dbReference type="Pfam" id="PF01643"/>
    </source>
</evidence>
<evidence type="ECO:0000256" key="6">
    <source>
        <dbReference type="ARBA" id="ARBA00023098"/>
    </source>
</evidence>
<dbReference type="EMBL" id="VUMV01000004">
    <property type="protein sequence ID" value="MST82101.1"/>
    <property type="molecule type" value="Genomic_DNA"/>
</dbReference>
<keyword evidence="2" id="KW-0444">Lipid biosynthesis</keyword>
<dbReference type="InterPro" id="IPR029069">
    <property type="entry name" value="HotDog_dom_sf"/>
</dbReference>
<name>A0A7X2P969_9FIRM</name>
<protein>
    <submittedName>
        <fullName evidence="10">Acyl-[acyl-carrier-protein] thioesterase</fullName>
    </submittedName>
</protein>
<proteinExistence type="inferred from homology"/>
<dbReference type="AlphaFoldDB" id="A0A7X2P969"/>
<sequence>MIYSFSGHVRFSEIDENGKLTPYGLINYLQDCATFHGEAAGCGFQKNRENHRAWVIASLQLKVKRYPVFNEKITVSTWVTMIRGMIATRQFSVENEEGELLAAASSDWVFMDMQEMRPARVPQEQTDAYGVYPDRTLHEDLGKRKIRFPDGGCLQRPITVQEYHLDINGHVNNGQYVRMALKLVPSDWEIRRLRVEYRKQSMLGDVLIPIVHIADSHCFVRMDSPEGEEVFLADFSRES</sequence>
<reference evidence="10 11" key="1">
    <citation type="submission" date="2019-08" db="EMBL/GenBank/DDBJ databases">
        <title>In-depth cultivation of the pig gut microbiome towards novel bacterial diversity and tailored functional studies.</title>
        <authorList>
            <person name="Wylensek D."/>
            <person name="Hitch T.C.A."/>
            <person name="Clavel T."/>
        </authorList>
    </citation>
    <scope>NUCLEOTIDE SEQUENCE [LARGE SCALE GENOMIC DNA]</scope>
    <source>
        <strain evidence="10 11">Oil+RF-744-WCA-WT-13</strain>
    </source>
</reference>
<evidence type="ECO:0000256" key="1">
    <source>
        <dbReference type="ARBA" id="ARBA00006500"/>
    </source>
</evidence>
<dbReference type="PANTHER" id="PTHR31727">
    <property type="entry name" value="OLEOYL-ACYL CARRIER PROTEIN THIOESTERASE 1, CHLOROPLASTIC"/>
    <property type="match status" value="1"/>
</dbReference>
<evidence type="ECO:0000256" key="7">
    <source>
        <dbReference type="ARBA" id="ARBA00023160"/>
    </source>
</evidence>
<evidence type="ECO:0000256" key="4">
    <source>
        <dbReference type="ARBA" id="ARBA00022832"/>
    </source>
</evidence>
<dbReference type="GO" id="GO:0016297">
    <property type="term" value="F:fatty acyl-[ACP] hydrolase activity"/>
    <property type="evidence" value="ECO:0007669"/>
    <property type="project" value="InterPro"/>
</dbReference>
<dbReference type="InterPro" id="IPR049427">
    <property type="entry name" value="Acyl-ACP_TE_C"/>
</dbReference>
<evidence type="ECO:0000313" key="10">
    <source>
        <dbReference type="EMBL" id="MST82101.1"/>
    </source>
</evidence>
<dbReference type="PANTHER" id="PTHR31727:SF6">
    <property type="entry name" value="OLEOYL-ACYL CARRIER PROTEIN THIOESTERASE 1, CHLOROPLASTIC"/>
    <property type="match status" value="1"/>
</dbReference>
<evidence type="ECO:0000256" key="2">
    <source>
        <dbReference type="ARBA" id="ARBA00022516"/>
    </source>
</evidence>
<dbReference type="Gene3D" id="3.10.129.10">
    <property type="entry name" value="Hotdog Thioesterase"/>
    <property type="match status" value="1"/>
</dbReference>
<dbReference type="InterPro" id="IPR045023">
    <property type="entry name" value="FATA/B"/>
</dbReference>
<feature type="domain" description="Acyl-ACP thioesterase N-terminal hotdog" evidence="8">
    <location>
        <begin position="8"/>
        <end position="129"/>
    </location>
</feature>
<keyword evidence="6" id="KW-0443">Lipid metabolism</keyword>
<dbReference type="Proteomes" id="UP000466864">
    <property type="component" value="Unassembled WGS sequence"/>
</dbReference>
<feature type="domain" description="Acyl-ACP thioesterase-like C-terminal" evidence="9">
    <location>
        <begin position="156"/>
        <end position="215"/>
    </location>
</feature>
<organism evidence="10 11">
    <name type="scientific">Bilifractor porci</name>
    <dbReference type="NCBI Taxonomy" id="2606636"/>
    <lineage>
        <taxon>Bacteria</taxon>
        <taxon>Bacillati</taxon>
        <taxon>Bacillota</taxon>
        <taxon>Clostridia</taxon>
        <taxon>Lachnospirales</taxon>
        <taxon>Lachnospiraceae</taxon>
        <taxon>Bilifractor</taxon>
    </lineage>
</organism>
<evidence type="ECO:0000313" key="11">
    <source>
        <dbReference type="Proteomes" id="UP000466864"/>
    </source>
</evidence>
<accession>A0A7X2P969</accession>
<dbReference type="CDD" id="cd00586">
    <property type="entry name" value="4HBT"/>
    <property type="match status" value="1"/>
</dbReference>
<dbReference type="Pfam" id="PF01643">
    <property type="entry name" value="Acyl-ACP_TE"/>
    <property type="match status" value="1"/>
</dbReference>
<keyword evidence="3" id="KW-0378">Hydrolase</keyword>
<keyword evidence="5" id="KW-0809">Transit peptide</keyword>
<gene>
    <name evidence="10" type="ORF">FYJ60_07215</name>
</gene>
<keyword evidence="11" id="KW-1185">Reference proteome</keyword>
<dbReference type="InterPro" id="IPR002864">
    <property type="entry name" value="Acyl-ACP_thioesterase_NHD"/>
</dbReference>
<comment type="similarity">
    <text evidence="1">Belongs to the acyl-ACP thioesterase family.</text>
</comment>
<keyword evidence="7" id="KW-0275">Fatty acid biosynthesis</keyword>
<keyword evidence="4" id="KW-0276">Fatty acid metabolism</keyword>
<dbReference type="SUPFAM" id="SSF54637">
    <property type="entry name" value="Thioesterase/thiol ester dehydrase-isomerase"/>
    <property type="match status" value="2"/>
</dbReference>
<evidence type="ECO:0000256" key="3">
    <source>
        <dbReference type="ARBA" id="ARBA00022801"/>
    </source>
</evidence>
<comment type="caution">
    <text evidence="10">The sequence shown here is derived from an EMBL/GenBank/DDBJ whole genome shotgun (WGS) entry which is preliminary data.</text>
</comment>
<evidence type="ECO:0000256" key="5">
    <source>
        <dbReference type="ARBA" id="ARBA00022946"/>
    </source>
</evidence>
<dbReference type="GO" id="GO:0000036">
    <property type="term" value="F:acyl carrier activity"/>
    <property type="evidence" value="ECO:0007669"/>
    <property type="project" value="TreeGrafter"/>
</dbReference>
<evidence type="ECO:0000259" key="9">
    <source>
        <dbReference type="Pfam" id="PF20791"/>
    </source>
</evidence>
<dbReference type="Pfam" id="PF20791">
    <property type="entry name" value="Acyl-ACP_TE_C"/>
    <property type="match status" value="1"/>
</dbReference>
<dbReference type="RefSeq" id="WP_154458005.1">
    <property type="nucleotide sequence ID" value="NZ_VUMV01000004.1"/>
</dbReference>